<protein>
    <submittedName>
        <fullName evidence="1">Uncharacterized protein</fullName>
    </submittedName>
</protein>
<organism evidence="1">
    <name type="scientific">Anguilla anguilla</name>
    <name type="common">European freshwater eel</name>
    <name type="synonym">Muraena anguilla</name>
    <dbReference type="NCBI Taxonomy" id="7936"/>
    <lineage>
        <taxon>Eukaryota</taxon>
        <taxon>Metazoa</taxon>
        <taxon>Chordata</taxon>
        <taxon>Craniata</taxon>
        <taxon>Vertebrata</taxon>
        <taxon>Euteleostomi</taxon>
        <taxon>Actinopterygii</taxon>
        <taxon>Neopterygii</taxon>
        <taxon>Teleostei</taxon>
        <taxon>Anguilliformes</taxon>
        <taxon>Anguillidae</taxon>
        <taxon>Anguilla</taxon>
    </lineage>
</organism>
<name>A0A0E9X2Z5_ANGAN</name>
<accession>A0A0E9X2Z5</accession>
<evidence type="ECO:0000313" key="1">
    <source>
        <dbReference type="EMBL" id="JAH96831.1"/>
    </source>
</evidence>
<reference evidence="1" key="1">
    <citation type="submission" date="2014-11" db="EMBL/GenBank/DDBJ databases">
        <authorList>
            <person name="Amaro Gonzalez C."/>
        </authorList>
    </citation>
    <scope>NUCLEOTIDE SEQUENCE</scope>
</reference>
<dbReference type="AlphaFoldDB" id="A0A0E9X2Z5"/>
<dbReference type="EMBL" id="GBXM01011746">
    <property type="protein sequence ID" value="JAH96831.1"/>
    <property type="molecule type" value="Transcribed_RNA"/>
</dbReference>
<reference evidence="1" key="2">
    <citation type="journal article" date="2015" name="Fish Shellfish Immunol.">
        <title>Early steps in the European eel (Anguilla anguilla)-Vibrio vulnificus interaction in the gills: Role of the RtxA13 toxin.</title>
        <authorList>
            <person name="Callol A."/>
            <person name="Pajuelo D."/>
            <person name="Ebbesson L."/>
            <person name="Teles M."/>
            <person name="MacKenzie S."/>
            <person name="Amaro C."/>
        </authorList>
    </citation>
    <scope>NUCLEOTIDE SEQUENCE</scope>
</reference>
<sequence>MMQSFTLKMRRSSADVFLQQKCEHGRKGGMSCNTQYCWKMVWIFFAYCTSCARKCTK</sequence>
<proteinExistence type="predicted"/>